<dbReference type="PANTHER" id="PTHR39209">
    <property type="match status" value="1"/>
</dbReference>
<dbReference type="SMART" id="SM00873">
    <property type="entry name" value="B3_4"/>
    <property type="match status" value="1"/>
</dbReference>
<dbReference type="InterPro" id="IPR005146">
    <property type="entry name" value="B3/B4_tRNA-bd"/>
</dbReference>
<evidence type="ECO:0000313" key="2">
    <source>
        <dbReference type="EMBL" id="KWW16581.1"/>
    </source>
</evidence>
<accession>A0A109MVT1</accession>
<proteinExistence type="predicted"/>
<organism evidence="2 3">
    <name type="scientific">Peribacillus simplex</name>
    <dbReference type="NCBI Taxonomy" id="1478"/>
    <lineage>
        <taxon>Bacteria</taxon>
        <taxon>Bacillati</taxon>
        <taxon>Bacillota</taxon>
        <taxon>Bacilli</taxon>
        <taxon>Bacillales</taxon>
        <taxon>Bacillaceae</taxon>
        <taxon>Peribacillus</taxon>
    </lineage>
</organism>
<feature type="domain" description="B3/B4 tRNA-binding" evidence="1">
    <location>
        <begin position="62"/>
        <end position="212"/>
    </location>
</feature>
<reference evidence="2 3" key="1">
    <citation type="submission" date="2015-11" db="EMBL/GenBank/DDBJ databases">
        <title>Genome Sequence of Bacillus simplex strain VanAntwerpen2.</title>
        <authorList>
            <person name="Couger M.B."/>
        </authorList>
    </citation>
    <scope>NUCLEOTIDE SEQUENCE [LARGE SCALE GENOMIC DNA]</scope>
    <source>
        <strain evidence="2 3">VanAntwerpen02</strain>
    </source>
</reference>
<dbReference type="RefSeq" id="WP_061143315.1">
    <property type="nucleotide sequence ID" value="NZ_LNNH01000032.1"/>
</dbReference>
<comment type="caution">
    <text evidence="2">The sequence shown here is derived from an EMBL/GenBank/DDBJ whole genome shotgun (WGS) entry which is preliminary data.</text>
</comment>
<dbReference type="GO" id="GO:0004826">
    <property type="term" value="F:phenylalanine-tRNA ligase activity"/>
    <property type="evidence" value="ECO:0007669"/>
    <property type="project" value="InterPro"/>
</dbReference>
<dbReference type="Gene3D" id="3.50.40.10">
    <property type="entry name" value="Phenylalanyl-trna Synthetase, Chain B, domain 3"/>
    <property type="match status" value="1"/>
</dbReference>
<dbReference type="GO" id="GO:0003723">
    <property type="term" value="F:RNA binding"/>
    <property type="evidence" value="ECO:0007669"/>
    <property type="project" value="InterPro"/>
</dbReference>
<evidence type="ECO:0000259" key="1">
    <source>
        <dbReference type="SMART" id="SM00873"/>
    </source>
</evidence>
<dbReference type="InterPro" id="IPR020825">
    <property type="entry name" value="Phe-tRNA_synthase-like_B3/B4"/>
</dbReference>
<protein>
    <recommendedName>
        <fullName evidence="1">B3/B4 tRNA-binding domain-containing protein</fullName>
    </recommendedName>
</protein>
<keyword evidence="3" id="KW-1185">Reference proteome</keyword>
<name>A0A109MVT1_9BACI</name>
<dbReference type="Pfam" id="PF03483">
    <property type="entry name" value="B3_4"/>
    <property type="match status" value="1"/>
</dbReference>
<dbReference type="AlphaFoldDB" id="A0A109MVT1"/>
<dbReference type="PANTHER" id="PTHR39209:SF2">
    <property type="entry name" value="CYTOPLASMIC PROTEIN"/>
    <property type="match status" value="1"/>
</dbReference>
<sequence length="222" mass="24844">MEINISADLSNKIPGFKVGIITYDNIEVGPSPQMVKGRLQLFQEALFFDLEEKELSDFSGIKEWRAIFKATGTNPSRYRPSVEALYRRVKKQNYLAPIHSAIDLNTFFSLLYEVPIGIYDADKLAGKISIKIGESADGYVGLNGRLNSLDNMIASADHEGPFGSPYVDSERTKVTEETKRALQIIYLQPKTPIEEARQLTKSLMDMFLEIHGGEGTYSIIEG</sequence>
<dbReference type="SUPFAM" id="SSF56037">
    <property type="entry name" value="PheT/TilS domain"/>
    <property type="match status" value="1"/>
</dbReference>
<dbReference type="Proteomes" id="UP000064189">
    <property type="component" value="Unassembled WGS sequence"/>
</dbReference>
<evidence type="ECO:0000313" key="3">
    <source>
        <dbReference type="Proteomes" id="UP000064189"/>
    </source>
</evidence>
<gene>
    <name evidence="2" type="ORF">AS888_24460</name>
</gene>
<dbReference type="EMBL" id="LNNH01000032">
    <property type="protein sequence ID" value="KWW16581.1"/>
    <property type="molecule type" value="Genomic_DNA"/>
</dbReference>